<name>A0A7D9N8P7_LACJH</name>
<feature type="region of interest" description="Disordered" evidence="1">
    <location>
        <begin position="159"/>
        <end position="222"/>
    </location>
</feature>
<evidence type="ECO:0000313" key="2">
    <source>
        <dbReference type="EMBL" id="AHA98127.1"/>
    </source>
</evidence>
<dbReference type="PANTHER" id="PTHR45598">
    <property type="entry name" value="PROTEIN CBG11839-RELATED"/>
    <property type="match status" value="1"/>
</dbReference>
<feature type="compositionally biased region" description="Polar residues" evidence="1">
    <location>
        <begin position="718"/>
        <end position="729"/>
    </location>
</feature>
<feature type="region of interest" description="Disordered" evidence="1">
    <location>
        <begin position="778"/>
        <end position="798"/>
    </location>
</feature>
<feature type="compositionally biased region" description="Low complexity" evidence="1">
    <location>
        <begin position="778"/>
        <end position="789"/>
    </location>
</feature>
<feature type="region of interest" description="Disordered" evidence="1">
    <location>
        <begin position="70"/>
        <end position="110"/>
    </location>
</feature>
<feature type="region of interest" description="Disordered" evidence="1">
    <location>
        <begin position="1"/>
        <end position="29"/>
    </location>
</feature>
<dbReference type="AlphaFoldDB" id="A0A7D9N8P7"/>
<protein>
    <recommendedName>
        <fullName evidence="4">Adhesin</fullName>
    </recommendedName>
</protein>
<feature type="region of interest" description="Disordered" evidence="1">
    <location>
        <begin position="126"/>
        <end position="146"/>
    </location>
</feature>
<accession>A0A7D9N8P7</accession>
<dbReference type="Pfam" id="PF20585">
    <property type="entry name" value="Pectate_lyase_5"/>
    <property type="match status" value="1"/>
</dbReference>
<dbReference type="Proteomes" id="UP000018522">
    <property type="component" value="Chromosome"/>
</dbReference>
<dbReference type="InterPro" id="IPR046776">
    <property type="entry name" value="Pectate_lyase_5"/>
</dbReference>
<dbReference type="RefSeq" id="WP_023599235.1">
    <property type="nucleotide sequence ID" value="NC_022909.1"/>
</dbReference>
<evidence type="ECO:0000313" key="3">
    <source>
        <dbReference type="Proteomes" id="UP000018522"/>
    </source>
</evidence>
<organism evidence="2 3">
    <name type="scientific">Lactobacillus johnsonii N6.2</name>
    <dbReference type="NCBI Taxonomy" id="1408186"/>
    <lineage>
        <taxon>Bacteria</taxon>
        <taxon>Bacillati</taxon>
        <taxon>Bacillota</taxon>
        <taxon>Bacilli</taxon>
        <taxon>Lactobacillales</taxon>
        <taxon>Lactobacillaceae</taxon>
        <taxon>Lactobacillus</taxon>
    </lineage>
</organism>
<feature type="compositionally biased region" description="Low complexity" evidence="1">
    <location>
        <begin position="186"/>
        <end position="196"/>
    </location>
</feature>
<feature type="compositionally biased region" description="Basic and acidic residues" evidence="1">
    <location>
        <begin position="1"/>
        <end position="16"/>
    </location>
</feature>
<dbReference type="EMBL" id="CP006811">
    <property type="protein sequence ID" value="AHA98127.1"/>
    <property type="molecule type" value="Genomic_DNA"/>
</dbReference>
<sequence length="798" mass="85225">MKDRKFKKNQETRNKYVDPNSLKESGDSSNPYLKELAALAAILGTGATGAAILPNDRVYAAQTSVDAKSQIVGSVSESTQTDLSNQGNSKSDENGVSTSNSEAKSMSTSRSKSLFISQSTSISLSQSISHSESTSRSTSLSNSQSLSESLSYSKSKLTSLSAAEKRTSTSHADSATSSSKNEEKSSVSNSSNSTNVGNFYSSENSSVTERQSTDQSNLNNTTSLSLRNTQLIDRNLKIPVALQTSINKNSTDNKDQLNKKQQLNELSLNGIFTNLVQTDTGVNVNNAQEFYNQVVNGTASVVNITNDIDLGASYGSQTGVMSTPHSVTINGNGHSINFGNFHINTNWLSSTDELTVTFNNVKLYTANYYGAVFLNNTQPVIHPNTKQRLVYNDVTQIGGVAAFADTGSSTRVTPSSKTLEISGNTTLTGVSSYTYNGTTYTPDWSTIAHGVNCQVYSAYNLIIDKGANAVFDAGNNALYNVALMGNNAQHNISIGDGAHVEMKGATSSNIFMPSYNGGDNVIDIGNDAFVTMNVKNTPTPGYPDIPSHNIDFNYQDASVNNTININPGAYVNLEGQANFISQGTVTVNITDPDAVFFTHYNNGEGYWGNSPVTYIVNARKTNIINQSGMDREVSPFVETNTATVNSNPNYTQSSVESTNTVLMPNQPGTVQDVANVNDQLVTKRYVTTAYTGYTAYSESTSTSTSVQTSQSISTVASESLSNAVSTSERLSNSVSMSDSLSNSVSMSDSLSKSVSMSESLSNSVSMSESLSNSVSMSESLSNSVSMSESLELELSKHE</sequence>
<dbReference type="KEGG" id="ljn:T285_01855"/>
<feature type="compositionally biased region" description="Low complexity" evidence="1">
    <location>
        <begin position="169"/>
        <end position="179"/>
    </location>
</feature>
<evidence type="ECO:0008006" key="4">
    <source>
        <dbReference type="Google" id="ProtNLM"/>
    </source>
</evidence>
<gene>
    <name evidence="2" type="ORF">T285_01855</name>
</gene>
<feature type="compositionally biased region" description="Low complexity" evidence="1">
    <location>
        <begin position="213"/>
        <end position="222"/>
    </location>
</feature>
<feature type="region of interest" description="Disordered" evidence="1">
    <location>
        <begin position="716"/>
        <end position="748"/>
    </location>
</feature>
<proteinExistence type="predicted"/>
<feature type="compositionally biased region" description="Low complexity" evidence="1">
    <location>
        <begin position="730"/>
        <end position="748"/>
    </location>
</feature>
<evidence type="ECO:0000256" key="1">
    <source>
        <dbReference type="SAM" id="MobiDB-lite"/>
    </source>
</evidence>
<dbReference type="PANTHER" id="PTHR45598:SF1">
    <property type="entry name" value="4FE-4S FERREDOXIN-TYPE DOMAIN-CONTAINING PROTEIN"/>
    <property type="match status" value="1"/>
</dbReference>
<feature type="compositionally biased region" description="Polar residues" evidence="1">
    <location>
        <begin position="197"/>
        <end position="210"/>
    </location>
</feature>
<reference evidence="2 3" key="1">
    <citation type="journal article" date="2014" name="Genome Announc.">
        <title>Complete Genome Sequences of Lactobacillus johnsonii Strain N6.2 and Lactobacillus reuteri Strain TD1.</title>
        <authorList>
            <person name="Leonard M.T."/>
            <person name="Valladares R.B."/>
            <person name="Ardissone A."/>
            <person name="Gonzalez C.F."/>
            <person name="Lorca G.L."/>
            <person name="Triplett E.W."/>
        </authorList>
    </citation>
    <scope>NUCLEOTIDE SEQUENCE [LARGE SCALE GENOMIC DNA]</scope>
    <source>
        <strain evidence="2 3">N6.2</strain>
    </source>
</reference>